<dbReference type="HOGENOM" id="CLU_049301_2_3_11"/>
<dbReference type="Pfam" id="PF00582">
    <property type="entry name" value="Usp"/>
    <property type="match status" value="2"/>
</dbReference>
<sequence>MSSKIPCCSFSAEFASKSECRGVLLKVRDITYRNNFKEVVMINDKAILVGVDGSHASYKATWWAANYAKHAGLTLQIVCAYSLPSYAAVSFDATYTAMGDDNAAHSDAQEILSKAKAIADEQGVEAATLIVTGDPASVFVELSRNYNLIVIGNRGKGGLAERLLGTTSSSLPAYAYCPIVVVPYTDDDGNLMHLNNTITKVAVGSDESKWGLKALEIAADFAAVWGAELDVMSAVPNLKGVDGEDAVMESYKEDLEVRIKPLQEAHPDLKINKQIVSGPAVSALTKASFDHDVVVVGSRGRGGFTGLLLGSTSQGLLQHAAGPVYVVPRKYVEAAESRLDTVPSSPADVPTKSLEEIAGVEEIPVTKAEPEVAKKIEETIDPDRQ</sequence>
<gene>
    <name evidence="3" type="ORF">BIFBRE_04521</name>
</gene>
<dbReference type="InterPro" id="IPR014729">
    <property type="entry name" value="Rossmann-like_a/b/a_fold"/>
</dbReference>
<organism evidence="3 4">
    <name type="scientific">Bifidobacterium breve DSM 20213 = JCM 1192</name>
    <dbReference type="NCBI Taxonomy" id="518634"/>
    <lineage>
        <taxon>Bacteria</taxon>
        <taxon>Bacillati</taxon>
        <taxon>Actinomycetota</taxon>
        <taxon>Actinomycetes</taxon>
        <taxon>Bifidobacteriales</taxon>
        <taxon>Bifidobacteriaceae</taxon>
        <taxon>Bifidobacterium</taxon>
    </lineage>
</organism>
<feature type="domain" description="UspA" evidence="2">
    <location>
        <begin position="45"/>
        <end position="183"/>
    </location>
</feature>
<dbReference type="STRING" id="1685.RY69_222"/>
<evidence type="ECO:0000313" key="3">
    <source>
        <dbReference type="EMBL" id="EFE88636.1"/>
    </source>
</evidence>
<feature type="domain" description="UspA" evidence="2">
    <location>
        <begin position="199"/>
        <end position="328"/>
    </location>
</feature>
<comment type="similarity">
    <text evidence="1">Belongs to the universal stress protein A family.</text>
</comment>
<dbReference type="InterPro" id="IPR006015">
    <property type="entry name" value="Universal_stress_UspA"/>
</dbReference>
<proteinExistence type="inferred from homology"/>
<dbReference type="Proteomes" id="UP000003191">
    <property type="component" value="Unassembled WGS sequence"/>
</dbReference>
<dbReference type="PANTHER" id="PTHR46268:SF6">
    <property type="entry name" value="UNIVERSAL STRESS PROTEIN UP12"/>
    <property type="match status" value="1"/>
</dbReference>
<dbReference type="EMBL" id="ACCG02000012">
    <property type="protein sequence ID" value="EFE88636.1"/>
    <property type="molecule type" value="Genomic_DNA"/>
</dbReference>
<dbReference type="PATRIC" id="fig|518634.7.peg.1496"/>
<evidence type="ECO:0000256" key="1">
    <source>
        <dbReference type="ARBA" id="ARBA00008791"/>
    </source>
</evidence>
<name>D4BQZ1_BIFBR</name>
<dbReference type="AlphaFoldDB" id="D4BQZ1"/>
<protein>
    <submittedName>
        <fullName evidence="3">Universal stress family protein</fullName>
    </submittedName>
</protein>
<evidence type="ECO:0000313" key="4">
    <source>
        <dbReference type="Proteomes" id="UP000003191"/>
    </source>
</evidence>
<accession>D4BQZ1</accession>
<reference evidence="3 4" key="1">
    <citation type="submission" date="2010-02" db="EMBL/GenBank/DDBJ databases">
        <authorList>
            <person name="Weinstock G."/>
            <person name="Sodergren E."/>
            <person name="Clifton S."/>
            <person name="Fulton L."/>
            <person name="Fulton B."/>
            <person name="Courtney L."/>
            <person name="Fronick C."/>
            <person name="Harrison M."/>
            <person name="Strong C."/>
            <person name="Farmer C."/>
            <person name="Delahaunty K."/>
            <person name="Markovic C."/>
            <person name="Hall O."/>
            <person name="Minx P."/>
            <person name="Tomlinson C."/>
            <person name="Mitreva M."/>
            <person name="Nelson J."/>
            <person name="Hou S."/>
            <person name="Wollam A."/>
            <person name="Pepin K.H."/>
            <person name="Johnson M."/>
            <person name="Bhonagiri V."/>
            <person name="Zhang X."/>
            <person name="Suruliraj S."/>
            <person name="Warren W."/>
            <person name="Chinwalla A."/>
            <person name="Mardis E.R."/>
            <person name="Wilson R.K."/>
        </authorList>
    </citation>
    <scope>NUCLEOTIDE SEQUENCE [LARGE SCALE GENOMIC DNA]</scope>
    <source>
        <strain evidence="3 4">DSM 20213</strain>
    </source>
</reference>
<dbReference type="PRINTS" id="PR01438">
    <property type="entry name" value="UNVRSLSTRESS"/>
</dbReference>
<dbReference type="InterPro" id="IPR006016">
    <property type="entry name" value="UspA"/>
</dbReference>
<dbReference type="PANTHER" id="PTHR46268">
    <property type="entry name" value="STRESS RESPONSE PROTEIN NHAX"/>
    <property type="match status" value="1"/>
</dbReference>
<evidence type="ECO:0000259" key="2">
    <source>
        <dbReference type="Pfam" id="PF00582"/>
    </source>
</evidence>
<dbReference type="SUPFAM" id="SSF52402">
    <property type="entry name" value="Adenine nucleotide alpha hydrolases-like"/>
    <property type="match status" value="2"/>
</dbReference>
<comment type="caution">
    <text evidence="3">The sequence shown here is derived from an EMBL/GenBank/DDBJ whole genome shotgun (WGS) entry which is preliminary data.</text>
</comment>
<keyword evidence="4" id="KW-1185">Reference proteome</keyword>
<dbReference type="Gene3D" id="3.40.50.620">
    <property type="entry name" value="HUPs"/>
    <property type="match status" value="2"/>
</dbReference>